<dbReference type="PANTHER" id="PTHR43685:SF2">
    <property type="entry name" value="GLYCOSYLTRANSFERASE 2-LIKE DOMAIN-CONTAINING PROTEIN"/>
    <property type="match status" value="1"/>
</dbReference>
<protein>
    <recommendedName>
        <fullName evidence="2">Glycosyltransferase 2-like domain-containing protein</fullName>
    </recommendedName>
</protein>
<reference evidence="3 4" key="1">
    <citation type="submission" date="2016-08" db="EMBL/GenBank/DDBJ databases">
        <title>New Insights into Marine Group III Euryarchaeota, from dark to light.</title>
        <authorList>
            <person name="Haro-Moreno J.M."/>
            <person name="Rodriguez-Valera F."/>
            <person name="Lopez-Garcia P."/>
            <person name="Moreira D."/>
            <person name="Martin-Cuadrado A.B."/>
        </authorList>
    </citation>
    <scope>NUCLEOTIDE SEQUENCE [LARGE SCALE GENOMIC DNA]</scope>
    <source>
        <strain evidence="3">CG-Bathy1</strain>
    </source>
</reference>
<feature type="transmembrane region" description="Helical" evidence="1">
    <location>
        <begin position="282"/>
        <end position="302"/>
    </location>
</feature>
<evidence type="ECO:0000256" key="1">
    <source>
        <dbReference type="SAM" id="Phobius"/>
    </source>
</evidence>
<organism evidence="3 4">
    <name type="scientific">Marine Group III euryarchaeote CG-Bathy1</name>
    <dbReference type="NCBI Taxonomy" id="1889001"/>
    <lineage>
        <taxon>Archaea</taxon>
        <taxon>Methanobacteriati</taxon>
        <taxon>Thermoplasmatota</taxon>
        <taxon>Thermoplasmata</taxon>
        <taxon>Candidatus Thermoprofundales</taxon>
    </lineage>
</organism>
<dbReference type="InterPro" id="IPR029044">
    <property type="entry name" value="Nucleotide-diphossugar_trans"/>
</dbReference>
<dbReference type="Proteomes" id="UP000183815">
    <property type="component" value="Unassembled WGS sequence"/>
</dbReference>
<feature type="transmembrane region" description="Helical" evidence="1">
    <location>
        <begin position="248"/>
        <end position="270"/>
    </location>
</feature>
<sequence>MKGPPFVSIVIPTLGKTKFLKGVVKTAAKLDYGVENFEIIIIGDHETNRIKRSVEIAKENNIDIKTIYKNVPAGHKRNIGVQKAKGEMIAFTDDDTLLREDWLSNAVGYIEKESEFIGVGGPNFTPEEELPFAKAVGRIFGSKFLFSFRYTIKRKKAIEIDHNPTCNYILKKSVFNEVEFNEQLWPGEDVEFDIRLKKRGFRILYAPDVVVWHHRRSRPIEFLKQMFNYGATRAMVTKMHPSSFHPRYYLFLIASVFMFGLYSLAFSNYIEEAEYFHGLVPMILPLRITILYFAILGMIGLLIGKQTKSIKQALYAPIVMFIQHFGYSIGLIYGHLKRT</sequence>
<feature type="domain" description="Glycosyltransferase 2-like" evidence="2">
    <location>
        <begin position="8"/>
        <end position="177"/>
    </location>
</feature>
<dbReference type="Gene3D" id="3.90.550.10">
    <property type="entry name" value="Spore Coat Polysaccharide Biosynthesis Protein SpsA, Chain A"/>
    <property type="match status" value="1"/>
</dbReference>
<dbReference type="EMBL" id="MIYU01000001">
    <property type="protein sequence ID" value="OIR20320.1"/>
    <property type="molecule type" value="Genomic_DNA"/>
</dbReference>
<dbReference type="InterPro" id="IPR050834">
    <property type="entry name" value="Glycosyltransf_2"/>
</dbReference>
<keyword evidence="1" id="KW-1133">Transmembrane helix</keyword>
<accession>A0A1J5TVN9</accession>
<dbReference type="PANTHER" id="PTHR43685">
    <property type="entry name" value="GLYCOSYLTRANSFERASE"/>
    <property type="match status" value="1"/>
</dbReference>
<proteinExistence type="predicted"/>
<name>A0A1J5TVN9_9ARCH</name>
<evidence type="ECO:0000259" key="2">
    <source>
        <dbReference type="Pfam" id="PF00535"/>
    </source>
</evidence>
<keyword evidence="1" id="KW-0812">Transmembrane</keyword>
<dbReference type="SUPFAM" id="SSF53448">
    <property type="entry name" value="Nucleotide-diphospho-sugar transferases"/>
    <property type="match status" value="1"/>
</dbReference>
<gene>
    <name evidence="3" type="ORF">BEU04_00485</name>
</gene>
<comment type="caution">
    <text evidence="3">The sequence shown here is derived from an EMBL/GenBank/DDBJ whole genome shotgun (WGS) entry which is preliminary data.</text>
</comment>
<evidence type="ECO:0000313" key="4">
    <source>
        <dbReference type="Proteomes" id="UP000183815"/>
    </source>
</evidence>
<dbReference type="InterPro" id="IPR001173">
    <property type="entry name" value="Glyco_trans_2-like"/>
</dbReference>
<keyword evidence="1" id="KW-0472">Membrane</keyword>
<evidence type="ECO:0000313" key="3">
    <source>
        <dbReference type="EMBL" id="OIR20320.1"/>
    </source>
</evidence>
<dbReference type="AlphaFoldDB" id="A0A1J5TVN9"/>
<dbReference type="Pfam" id="PF00535">
    <property type="entry name" value="Glycos_transf_2"/>
    <property type="match status" value="1"/>
</dbReference>
<feature type="transmembrane region" description="Helical" evidence="1">
    <location>
        <begin position="314"/>
        <end position="336"/>
    </location>
</feature>